<protein>
    <submittedName>
        <fullName evidence="2">Uncharacterized protein</fullName>
    </submittedName>
</protein>
<keyword evidence="3" id="KW-1185">Reference proteome</keyword>
<reference evidence="2 3" key="1">
    <citation type="submission" date="2023-08" db="EMBL/GenBank/DDBJ databases">
        <title>The draft genome sequence of Paracraurococcus sp. LOR1-02.</title>
        <authorList>
            <person name="Kingkaew E."/>
            <person name="Tanasupawat S."/>
        </authorList>
    </citation>
    <scope>NUCLEOTIDE SEQUENCE [LARGE SCALE GENOMIC DNA]</scope>
    <source>
        <strain evidence="2 3">LOR1-02</strain>
    </source>
</reference>
<proteinExistence type="predicted"/>
<dbReference type="Proteomes" id="UP001243009">
    <property type="component" value="Unassembled WGS sequence"/>
</dbReference>
<evidence type="ECO:0000313" key="3">
    <source>
        <dbReference type="Proteomes" id="UP001243009"/>
    </source>
</evidence>
<dbReference type="RefSeq" id="WP_305103444.1">
    <property type="nucleotide sequence ID" value="NZ_JAUTWS010000007.1"/>
</dbReference>
<feature type="region of interest" description="Disordered" evidence="1">
    <location>
        <begin position="1"/>
        <end position="58"/>
    </location>
</feature>
<gene>
    <name evidence="2" type="ORF">Q7A36_09490</name>
</gene>
<accession>A0ABT9DXF4</accession>
<sequence length="58" mass="6150">MQRSDFDFDVIGGPSAPPLAAILPPRPAVPRPADARLPGAPQDRSLDPAAHRPESRTP</sequence>
<organism evidence="2 3">
    <name type="scientific">Paracraurococcus lichenis</name>
    <dbReference type="NCBI Taxonomy" id="3064888"/>
    <lineage>
        <taxon>Bacteria</taxon>
        <taxon>Pseudomonadati</taxon>
        <taxon>Pseudomonadota</taxon>
        <taxon>Alphaproteobacteria</taxon>
        <taxon>Acetobacterales</taxon>
        <taxon>Roseomonadaceae</taxon>
        <taxon>Paracraurococcus</taxon>
    </lineage>
</organism>
<evidence type="ECO:0000313" key="2">
    <source>
        <dbReference type="EMBL" id="MDO9708577.1"/>
    </source>
</evidence>
<evidence type="ECO:0000256" key="1">
    <source>
        <dbReference type="SAM" id="MobiDB-lite"/>
    </source>
</evidence>
<comment type="caution">
    <text evidence="2">The sequence shown here is derived from an EMBL/GenBank/DDBJ whole genome shotgun (WGS) entry which is preliminary data.</text>
</comment>
<dbReference type="EMBL" id="JAUTWS010000007">
    <property type="protein sequence ID" value="MDO9708577.1"/>
    <property type="molecule type" value="Genomic_DNA"/>
</dbReference>
<name>A0ABT9DXF4_9PROT</name>
<feature type="compositionally biased region" description="Basic and acidic residues" evidence="1">
    <location>
        <begin position="44"/>
        <end position="58"/>
    </location>
</feature>